<reference evidence="1" key="1">
    <citation type="journal article" date="2016" name="Nat. Genet.">
        <title>A high-quality carrot genome assembly provides new insights into carotenoid accumulation and asterid genome evolution.</title>
        <authorList>
            <person name="Iorizzo M."/>
            <person name="Ellison S."/>
            <person name="Senalik D."/>
            <person name="Zeng P."/>
            <person name="Satapoomin P."/>
            <person name="Huang J."/>
            <person name="Bowman M."/>
            <person name="Iovene M."/>
            <person name="Sanseverino W."/>
            <person name="Cavagnaro P."/>
            <person name="Yildiz M."/>
            <person name="Macko-Podgorni A."/>
            <person name="Moranska E."/>
            <person name="Grzebelus E."/>
            <person name="Grzebelus D."/>
            <person name="Ashrafi H."/>
            <person name="Zheng Z."/>
            <person name="Cheng S."/>
            <person name="Spooner D."/>
            <person name="Van Deynze A."/>
            <person name="Simon P."/>
        </authorList>
    </citation>
    <scope>NUCLEOTIDE SEQUENCE</scope>
    <source>
        <tissue evidence="1">Leaf</tissue>
    </source>
</reference>
<protein>
    <submittedName>
        <fullName evidence="1">Uncharacterized protein</fullName>
    </submittedName>
</protein>
<gene>
    <name evidence="1" type="ORF">DCAR_0728311</name>
</gene>
<accession>A0AAF0XJE0</accession>
<reference evidence="1" key="2">
    <citation type="submission" date="2022-03" db="EMBL/GenBank/DDBJ databases">
        <title>Draft title - Genomic analysis of global carrot germplasm unveils the trajectory of domestication and the origin of high carotenoid orange carrot.</title>
        <authorList>
            <person name="Iorizzo M."/>
            <person name="Ellison S."/>
            <person name="Senalik D."/>
            <person name="Macko-Podgorni A."/>
            <person name="Grzebelus D."/>
            <person name="Bostan H."/>
            <person name="Rolling W."/>
            <person name="Curaba J."/>
            <person name="Simon P."/>
        </authorList>
    </citation>
    <scope>NUCLEOTIDE SEQUENCE</scope>
    <source>
        <tissue evidence="1">Leaf</tissue>
    </source>
</reference>
<evidence type="ECO:0000313" key="2">
    <source>
        <dbReference type="Proteomes" id="UP000077755"/>
    </source>
</evidence>
<organism evidence="1 2">
    <name type="scientific">Daucus carota subsp. sativus</name>
    <name type="common">Carrot</name>
    <dbReference type="NCBI Taxonomy" id="79200"/>
    <lineage>
        <taxon>Eukaryota</taxon>
        <taxon>Viridiplantae</taxon>
        <taxon>Streptophyta</taxon>
        <taxon>Embryophyta</taxon>
        <taxon>Tracheophyta</taxon>
        <taxon>Spermatophyta</taxon>
        <taxon>Magnoliopsida</taxon>
        <taxon>eudicotyledons</taxon>
        <taxon>Gunneridae</taxon>
        <taxon>Pentapetalae</taxon>
        <taxon>asterids</taxon>
        <taxon>campanulids</taxon>
        <taxon>Apiales</taxon>
        <taxon>Apiaceae</taxon>
        <taxon>Apioideae</taxon>
        <taxon>Scandiceae</taxon>
        <taxon>Daucinae</taxon>
        <taxon>Daucus</taxon>
        <taxon>Daucus sect. Daucus</taxon>
    </lineage>
</organism>
<sequence>MHANVSGPIVHVFLNGKHIDRWSGSYSNHGFIYEQLLDIELGKIYHLSILTVNVGYANYHAPYERYVNGISGPVKLVPQNSIHNMVLTKWELRSGLGGVLRKMHLGSGRWDQTFLLVINVVTRVITGVITIGVKTKSVDQSVELPLRNGDPSNVSIQSVPTGHICANAPADTILVLSCEDKMHALARNYVSLMCRRRHSGLATARAMLPRSSPFLSNASNYIRLF</sequence>
<dbReference type="AlphaFoldDB" id="A0AAF0XJE0"/>
<evidence type="ECO:0000313" key="1">
    <source>
        <dbReference type="EMBL" id="WOH08860.1"/>
    </source>
</evidence>
<keyword evidence="2" id="KW-1185">Reference proteome</keyword>
<proteinExistence type="predicted"/>
<dbReference type="Proteomes" id="UP000077755">
    <property type="component" value="Chromosome 7"/>
</dbReference>
<dbReference type="EMBL" id="CP093349">
    <property type="protein sequence ID" value="WOH08860.1"/>
    <property type="molecule type" value="Genomic_DNA"/>
</dbReference>
<name>A0AAF0XJE0_DAUCS</name>